<comment type="similarity">
    <text evidence="3">Belongs to the HARBI1 family.</text>
</comment>
<dbReference type="GO" id="GO:0046872">
    <property type="term" value="F:metal ion binding"/>
    <property type="evidence" value="ECO:0007669"/>
    <property type="project" value="UniProtKB-KW"/>
</dbReference>
<evidence type="ECO:0000256" key="7">
    <source>
        <dbReference type="ARBA" id="ARBA00023242"/>
    </source>
</evidence>
<evidence type="ECO:0000259" key="8">
    <source>
        <dbReference type="Pfam" id="PF13359"/>
    </source>
</evidence>
<dbReference type="EnsemblMetazoa" id="XM_003389327.1">
    <property type="protein sequence ID" value="XP_003389375.1"/>
    <property type="gene ID" value="LOC100633186"/>
</dbReference>
<organism evidence="9">
    <name type="scientific">Amphimedon queenslandica</name>
    <name type="common">Sponge</name>
    <dbReference type="NCBI Taxonomy" id="400682"/>
    <lineage>
        <taxon>Eukaryota</taxon>
        <taxon>Metazoa</taxon>
        <taxon>Porifera</taxon>
        <taxon>Demospongiae</taxon>
        <taxon>Heteroscleromorpha</taxon>
        <taxon>Haplosclerida</taxon>
        <taxon>Niphatidae</taxon>
        <taxon>Amphimedon</taxon>
    </lineage>
</organism>
<proteinExistence type="inferred from homology"/>
<evidence type="ECO:0000256" key="1">
    <source>
        <dbReference type="ARBA" id="ARBA00001968"/>
    </source>
</evidence>
<dbReference type="Pfam" id="PF13359">
    <property type="entry name" value="DDE_Tnp_4"/>
    <property type="match status" value="1"/>
</dbReference>
<reference evidence="9" key="2">
    <citation type="submission" date="2017-05" db="UniProtKB">
        <authorList>
            <consortium name="EnsemblMetazoa"/>
        </authorList>
    </citation>
    <scope>IDENTIFICATION</scope>
</reference>
<dbReference type="GO" id="GO:0005634">
    <property type="term" value="C:nucleus"/>
    <property type="evidence" value="ECO:0007669"/>
    <property type="project" value="UniProtKB-SubCell"/>
</dbReference>
<comment type="cofactor">
    <cofactor evidence="1">
        <name>a divalent metal cation</name>
        <dbReference type="ChEBI" id="CHEBI:60240"/>
    </cofactor>
</comment>
<name>A0A1X7U052_AMPQE</name>
<keyword evidence="5" id="KW-0479">Metal-binding</keyword>
<dbReference type="InterPro" id="IPR045249">
    <property type="entry name" value="HARBI1-like"/>
</dbReference>
<dbReference type="eggNOG" id="KOG4585">
    <property type="taxonomic scope" value="Eukaryota"/>
</dbReference>
<dbReference type="EnsemblMetazoa" id="Aqu2.1.20871_001">
    <property type="protein sequence ID" value="Aqu2.1.20871_001"/>
    <property type="gene ID" value="Aqu2.1.20871"/>
</dbReference>
<feature type="domain" description="DDE Tnp4" evidence="8">
    <location>
        <begin position="185"/>
        <end position="348"/>
    </location>
</feature>
<dbReference type="KEGG" id="aqu:100633186"/>
<dbReference type="InParanoid" id="A0A1X7U052"/>
<sequence length="399" mass="46594">MAADGMSLLLPYFLTTRSTPTILKVPDSKEKKKKILAMRMHRVLKRHRLSRKRNYIVLFSLWCSILATVPRPRSIWCVERSQHWWDYVVMSTFKNKDWLENFRLSKSTFMHLCDQLRPYIQHQDTRFRKCISVERRVGITLWCPATCGEYRSIGHLFGVARVDEVKAVVNGFKIKFGMIQCLGSIDGSHIPVMPPALNHTDYYNRKGYYSMILQAVVDHNYVFRDINIRWPGSVHDARVFVNSSLYHKAINREILTGNELKIDDKVVPLFLIGDSAYPLSSWLMKPFAHNTELNDSERKYNYYLSKSRIVVENAFGRLKARWRRLLKRNDMMIDNVPYVVSACCILHNVCEVHGEAFIESWMQGVDTSNQPTTSQSRTVLNNNAKEIRNTLVDYFKNMP</sequence>
<keyword evidence="10" id="KW-1185">Reference proteome</keyword>
<keyword evidence="7" id="KW-0539">Nucleus</keyword>
<evidence type="ECO:0000256" key="4">
    <source>
        <dbReference type="ARBA" id="ARBA00022722"/>
    </source>
</evidence>
<dbReference type="PANTHER" id="PTHR22930">
    <property type="match status" value="1"/>
</dbReference>
<evidence type="ECO:0000256" key="6">
    <source>
        <dbReference type="ARBA" id="ARBA00022801"/>
    </source>
</evidence>
<accession>A0A1X7U052</accession>
<evidence type="ECO:0000313" key="9">
    <source>
        <dbReference type="EnsemblMetazoa" id="Aqu2.1.20871_001"/>
    </source>
</evidence>
<dbReference type="GO" id="GO:0004518">
    <property type="term" value="F:nuclease activity"/>
    <property type="evidence" value="ECO:0007669"/>
    <property type="project" value="UniProtKB-KW"/>
</dbReference>
<dbReference type="PANTHER" id="PTHR22930:SF85">
    <property type="entry name" value="GH03217P-RELATED"/>
    <property type="match status" value="1"/>
</dbReference>
<evidence type="ECO:0000313" key="10">
    <source>
        <dbReference type="Proteomes" id="UP000007879"/>
    </source>
</evidence>
<dbReference type="OrthoDB" id="2668416at2759"/>
<dbReference type="Proteomes" id="UP000007879">
    <property type="component" value="Unassembled WGS sequence"/>
</dbReference>
<dbReference type="AlphaFoldDB" id="A0A1X7U052"/>
<dbReference type="InterPro" id="IPR027806">
    <property type="entry name" value="HARBI1_dom"/>
</dbReference>
<protein>
    <recommendedName>
        <fullName evidence="8">DDE Tnp4 domain-containing protein</fullName>
    </recommendedName>
</protein>
<reference evidence="10" key="1">
    <citation type="journal article" date="2010" name="Nature">
        <title>The Amphimedon queenslandica genome and the evolution of animal complexity.</title>
        <authorList>
            <person name="Srivastava M."/>
            <person name="Simakov O."/>
            <person name="Chapman J."/>
            <person name="Fahey B."/>
            <person name="Gauthier M.E."/>
            <person name="Mitros T."/>
            <person name="Richards G.S."/>
            <person name="Conaco C."/>
            <person name="Dacre M."/>
            <person name="Hellsten U."/>
            <person name="Larroux C."/>
            <person name="Putnam N.H."/>
            <person name="Stanke M."/>
            <person name="Adamska M."/>
            <person name="Darling A."/>
            <person name="Degnan S.M."/>
            <person name="Oakley T.H."/>
            <person name="Plachetzki D.C."/>
            <person name="Zhai Y."/>
            <person name="Adamski M."/>
            <person name="Calcino A."/>
            <person name="Cummins S.F."/>
            <person name="Goodstein D.M."/>
            <person name="Harris C."/>
            <person name="Jackson D.J."/>
            <person name="Leys S.P."/>
            <person name="Shu S."/>
            <person name="Woodcroft B.J."/>
            <person name="Vervoort M."/>
            <person name="Kosik K.S."/>
            <person name="Manning G."/>
            <person name="Degnan B.M."/>
            <person name="Rokhsar D.S."/>
        </authorList>
    </citation>
    <scope>NUCLEOTIDE SEQUENCE [LARGE SCALE GENOMIC DNA]</scope>
</reference>
<keyword evidence="4" id="KW-0540">Nuclease</keyword>
<evidence type="ECO:0000256" key="2">
    <source>
        <dbReference type="ARBA" id="ARBA00004123"/>
    </source>
</evidence>
<keyword evidence="6" id="KW-0378">Hydrolase</keyword>
<comment type="subcellular location">
    <subcellularLocation>
        <location evidence="2">Nucleus</location>
    </subcellularLocation>
</comment>
<gene>
    <name evidence="9" type="primary">100633186</name>
</gene>
<evidence type="ECO:0000256" key="3">
    <source>
        <dbReference type="ARBA" id="ARBA00006958"/>
    </source>
</evidence>
<dbReference type="GO" id="GO:0016787">
    <property type="term" value="F:hydrolase activity"/>
    <property type="evidence" value="ECO:0007669"/>
    <property type="project" value="UniProtKB-KW"/>
</dbReference>
<evidence type="ECO:0000256" key="5">
    <source>
        <dbReference type="ARBA" id="ARBA00022723"/>
    </source>
</evidence>